<comment type="caution">
    <text evidence="2">The sequence shown here is derived from an EMBL/GenBank/DDBJ whole genome shotgun (WGS) entry which is preliminary data.</text>
</comment>
<keyword evidence="1" id="KW-0472">Membrane</keyword>
<reference evidence="2 3" key="1">
    <citation type="submission" date="2021-06" db="EMBL/GenBank/DDBJ databases">
        <title>Caerostris extrusa draft genome.</title>
        <authorList>
            <person name="Kono N."/>
            <person name="Arakawa K."/>
        </authorList>
    </citation>
    <scope>NUCLEOTIDE SEQUENCE [LARGE SCALE GENOMIC DNA]</scope>
</reference>
<gene>
    <name evidence="2" type="ORF">CEXT_686791</name>
</gene>
<protein>
    <submittedName>
        <fullName evidence="2">Uncharacterized protein</fullName>
    </submittedName>
</protein>
<dbReference type="EMBL" id="BPLR01001098">
    <property type="protein sequence ID" value="GIY99929.1"/>
    <property type="molecule type" value="Genomic_DNA"/>
</dbReference>
<organism evidence="2 3">
    <name type="scientific">Caerostris extrusa</name>
    <name type="common">Bark spider</name>
    <name type="synonym">Caerostris bankana</name>
    <dbReference type="NCBI Taxonomy" id="172846"/>
    <lineage>
        <taxon>Eukaryota</taxon>
        <taxon>Metazoa</taxon>
        <taxon>Ecdysozoa</taxon>
        <taxon>Arthropoda</taxon>
        <taxon>Chelicerata</taxon>
        <taxon>Arachnida</taxon>
        <taxon>Araneae</taxon>
        <taxon>Araneomorphae</taxon>
        <taxon>Entelegynae</taxon>
        <taxon>Araneoidea</taxon>
        <taxon>Araneidae</taxon>
        <taxon>Caerostris</taxon>
    </lineage>
</organism>
<keyword evidence="3" id="KW-1185">Reference proteome</keyword>
<feature type="transmembrane region" description="Helical" evidence="1">
    <location>
        <begin position="534"/>
        <end position="556"/>
    </location>
</feature>
<evidence type="ECO:0000313" key="2">
    <source>
        <dbReference type="EMBL" id="GIY99929.1"/>
    </source>
</evidence>
<dbReference type="Proteomes" id="UP001054945">
    <property type="component" value="Unassembled WGS sequence"/>
</dbReference>
<proteinExistence type="predicted"/>
<keyword evidence="1" id="KW-0812">Transmembrane</keyword>
<accession>A0AAV4Y0R9</accession>
<dbReference type="AlphaFoldDB" id="A0AAV4Y0R9"/>
<evidence type="ECO:0000313" key="3">
    <source>
        <dbReference type="Proteomes" id="UP001054945"/>
    </source>
</evidence>
<keyword evidence="1" id="KW-1133">Transmembrane helix</keyword>
<sequence length="576" mass="64866">MDLDDSVHLNDLDVKTSGGMEEASKMISSDAMLNKQAQNKTSDDCVKHIIQSKATQNEANVHKTISEGETTKHNFQFLPFRESQNVNDDTLPPFLSGLIPSVTIGDGKNDIFPIKENSCVIIDKFADDGFSTRQVNWVNDYAKHLIQSKTTQNEANVHKTISDETIKHNFQFLPFRESQNVNVNTLPPFLSDLIPSVTIIEDDDGFSTLCQGSSDSDSGSSSDIVVLNESEHDDDSSSLLEDYNHNNASSNYINVMKENVRNDFVLSERSSGNDSGSSSDIVVIDEIVHDDSGVLLKEESNHTDVVKENMNKNYLISSEGDAGSSQSESSEFDMIEMKNFHDDCYVSSEEDEPLWSVDLVENENPCDAVLSEQRSFCCNENKSELSLNINNKDEHYYRDNKELFNLYEINNFVMNQTFADICRPLPQSYTSENEHSSMPSPLMRTRQKFRRSGNLDEPESPHSDSELSLDINRRDMSELSNPSFDHLRHVSRPSYTGENEDSSILSPLVRTRQRLGLLNDHVSETLLTLSSNDLFRSFCFAVTLLLLASVAILVAVSHKSTQMEKLWMNTKLKIIN</sequence>
<name>A0AAV4Y0R9_CAEEX</name>
<evidence type="ECO:0000256" key="1">
    <source>
        <dbReference type="SAM" id="Phobius"/>
    </source>
</evidence>